<dbReference type="Proteomes" id="UP000255355">
    <property type="component" value="Unassembled WGS sequence"/>
</dbReference>
<dbReference type="Gene3D" id="1.10.10.10">
    <property type="entry name" value="Winged helix-like DNA-binding domain superfamily/Winged helix DNA-binding domain"/>
    <property type="match status" value="1"/>
</dbReference>
<dbReference type="InterPro" id="IPR036388">
    <property type="entry name" value="WH-like_DNA-bd_sf"/>
</dbReference>
<comment type="caution">
    <text evidence="6">The sequence shown here is derived from an EMBL/GenBank/DDBJ whole genome shotgun (WGS) entry which is preliminary data.</text>
</comment>
<dbReference type="InterPro" id="IPR029016">
    <property type="entry name" value="GAF-like_dom_sf"/>
</dbReference>
<evidence type="ECO:0000259" key="5">
    <source>
        <dbReference type="PROSITE" id="PS50921"/>
    </source>
</evidence>
<evidence type="ECO:0000256" key="1">
    <source>
        <dbReference type="ARBA" id="ARBA00022679"/>
    </source>
</evidence>
<dbReference type="SMART" id="SM01012">
    <property type="entry name" value="ANTAR"/>
    <property type="match status" value="1"/>
</dbReference>
<sequence>MTNRLATGLSALTSALLSTEPADDFPRNVAEIISEMLPRRPLTGLVLLEGDTTVGGSRDAHAMLLDEAPRDDGLGAARQAMRSRQPVSATDLGTEQRWGAYPKRMVRHGIRSAEVCPLMSNDEILGTLGLYSPRPNAFDDESRRTLALVAEHVGLLLGWAFTAAQQEQLTEQLRAALQSRSAIDQALGILIGQHRCSRDEAFDRLRRLSNQRNIKLARVAADLVAEISGTGSPALHFDDPAAPRRIAPGWLPMASPEN</sequence>
<accession>A0A370HFL7</accession>
<evidence type="ECO:0000313" key="6">
    <source>
        <dbReference type="EMBL" id="RDI55530.1"/>
    </source>
</evidence>
<dbReference type="AlphaFoldDB" id="A0A370HFL7"/>
<dbReference type="SUPFAM" id="SSF55781">
    <property type="entry name" value="GAF domain-like"/>
    <property type="match status" value="1"/>
</dbReference>
<dbReference type="STRING" id="1210089.GCA_001613165_04651"/>
<keyword evidence="3" id="KW-0805">Transcription regulation</keyword>
<organism evidence="6 7">
    <name type="scientific">Nocardia mexicana</name>
    <dbReference type="NCBI Taxonomy" id="279262"/>
    <lineage>
        <taxon>Bacteria</taxon>
        <taxon>Bacillati</taxon>
        <taxon>Actinomycetota</taxon>
        <taxon>Actinomycetes</taxon>
        <taxon>Mycobacteriales</taxon>
        <taxon>Nocardiaceae</taxon>
        <taxon>Nocardia</taxon>
    </lineage>
</organism>
<evidence type="ECO:0000256" key="4">
    <source>
        <dbReference type="ARBA" id="ARBA00023163"/>
    </source>
</evidence>
<dbReference type="OrthoDB" id="4629915at2"/>
<feature type="domain" description="ANTAR" evidence="5">
    <location>
        <begin position="163"/>
        <end position="224"/>
    </location>
</feature>
<gene>
    <name evidence="6" type="ORF">DFR68_101363</name>
</gene>
<dbReference type="InterPro" id="IPR011006">
    <property type="entry name" value="CheY-like_superfamily"/>
</dbReference>
<evidence type="ECO:0000313" key="7">
    <source>
        <dbReference type="Proteomes" id="UP000255355"/>
    </source>
</evidence>
<evidence type="ECO:0000256" key="2">
    <source>
        <dbReference type="ARBA" id="ARBA00022777"/>
    </source>
</evidence>
<dbReference type="Gene3D" id="3.30.450.40">
    <property type="match status" value="1"/>
</dbReference>
<keyword evidence="4" id="KW-0804">Transcription</keyword>
<dbReference type="GO" id="GO:0003723">
    <property type="term" value="F:RNA binding"/>
    <property type="evidence" value="ECO:0007669"/>
    <property type="project" value="InterPro"/>
</dbReference>
<protein>
    <submittedName>
        <fullName evidence="6">GAF domain-containing protein</fullName>
    </submittedName>
</protein>
<reference evidence="6 7" key="1">
    <citation type="submission" date="2018-07" db="EMBL/GenBank/DDBJ databases">
        <title>Genomic Encyclopedia of Type Strains, Phase IV (KMG-IV): sequencing the most valuable type-strain genomes for metagenomic binning, comparative biology and taxonomic classification.</title>
        <authorList>
            <person name="Goeker M."/>
        </authorList>
    </citation>
    <scope>NUCLEOTIDE SEQUENCE [LARGE SCALE GENOMIC DNA]</scope>
    <source>
        <strain evidence="6 7">DSM 44952</strain>
    </source>
</reference>
<dbReference type="InterPro" id="IPR003018">
    <property type="entry name" value="GAF"/>
</dbReference>
<dbReference type="GO" id="GO:0016301">
    <property type="term" value="F:kinase activity"/>
    <property type="evidence" value="ECO:0007669"/>
    <property type="project" value="UniProtKB-KW"/>
</dbReference>
<keyword evidence="2" id="KW-0418">Kinase</keyword>
<dbReference type="Pfam" id="PF03861">
    <property type="entry name" value="ANTAR"/>
    <property type="match status" value="1"/>
</dbReference>
<proteinExistence type="predicted"/>
<dbReference type="PIRSF" id="PIRSF036625">
    <property type="entry name" value="GAF_ANTAR"/>
    <property type="match status" value="1"/>
</dbReference>
<dbReference type="SUPFAM" id="SSF52172">
    <property type="entry name" value="CheY-like"/>
    <property type="match status" value="1"/>
</dbReference>
<name>A0A370HFL7_9NOCA</name>
<keyword evidence="1" id="KW-0808">Transferase</keyword>
<evidence type="ECO:0000256" key="3">
    <source>
        <dbReference type="ARBA" id="ARBA00023015"/>
    </source>
</evidence>
<dbReference type="SMART" id="SM00065">
    <property type="entry name" value="GAF"/>
    <property type="match status" value="1"/>
</dbReference>
<dbReference type="PROSITE" id="PS50921">
    <property type="entry name" value="ANTAR"/>
    <property type="match status" value="1"/>
</dbReference>
<keyword evidence="7" id="KW-1185">Reference proteome</keyword>
<dbReference type="InterPro" id="IPR005561">
    <property type="entry name" value="ANTAR"/>
</dbReference>
<dbReference type="EMBL" id="QQAZ01000001">
    <property type="protein sequence ID" value="RDI55530.1"/>
    <property type="molecule type" value="Genomic_DNA"/>
</dbReference>
<dbReference type="InterPro" id="IPR012074">
    <property type="entry name" value="GAF_ANTAR"/>
</dbReference>
<dbReference type="Pfam" id="PF13185">
    <property type="entry name" value="GAF_2"/>
    <property type="match status" value="1"/>
</dbReference>
<dbReference type="RefSeq" id="WP_068023184.1">
    <property type="nucleotide sequence ID" value="NZ_QQAZ01000001.1"/>
</dbReference>